<reference evidence="10 11" key="1">
    <citation type="submission" date="2019-06" db="EMBL/GenBank/DDBJ databases">
        <title>Sequencing the genomes of 1000 actinobacteria strains.</title>
        <authorList>
            <person name="Klenk H.-P."/>
        </authorList>
    </citation>
    <scope>NUCLEOTIDE SEQUENCE [LARGE SCALE GENOMIC DNA]</scope>
    <source>
        <strain evidence="10 11">DSM 43186</strain>
    </source>
</reference>
<dbReference type="PANTHER" id="PTHR34295:SF4">
    <property type="entry name" value="BIOTIN TRANSPORTER BIOY-RELATED"/>
    <property type="match status" value="1"/>
</dbReference>
<dbReference type="Proteomes" id="UP000319213">
    <property type="component" value="Unassembled WGS sequence"/>
</dbReference>
<protein>
    <submittedName>
        <fullName evidence="10">Biotin transport system substrate-specific component</fullName>
    </submittedName>
</protein>
<name>A0A543IUF1_9ACTN</name>
<dbReference type="GO" id="GO:0005886">
    <property type="term" value="C:plasma membrane"/>
    <property type="evidence" value="ECO:0007669"/>
    <property type="project" value="UniProtKB-SubCell"/>
</dbReference>
<keyword evidence="5 9" id="KW-0812">Transmembrane</keyword>
<dbReference type="AlphaFoldDB" id="A0A543IUF1"/>
<feature type="transmembrane region" description="Helical" evidence="9">
    <location>
        <begin position="89"/>
        <end position="106"/>
    </location>
</feature>
<dbReference type="EMBL" id="VFPQ01000001">
    <property type="protein sequence ID" value="TQM74195.1"/>
    <property type="molecule type" value="Genomic_DNA"/>
</dbReference>
<accession>A0A543IUF1</accession>
<evidence type="ECO:0000256" key="1">
    <source>
        <dbReference type="ARBA" id="ARBA00004651"/>
    </source>
</evidence>
<gene>
    <name evidence="10" type="ORF">FHX40_0860</name>
</gene>
<evidence type="ECO:0000256" key="4">
    <source>
        <dbReference type="ARBA" id="ARBA00022475"/>
    </source>
</evidence>
<comment type="similarity">
    <text evidence="2">Belongs to the BioY family.</text>
</comment>
<evidence type="ECO:0000256" key="3">
    <source>
        <dbReference type="ARBA" id="ARBA00022448"/>
    </source>
</evidence>
<evidence type="ECO:0000313" key="10">
    <source>
        <dbReference type="EMBL" id="TQM74195.1"/>
    </source>
</evidence>
<feature type="region of interest" description="Disordered" evidence="8">
    <location>
        <begin position="1"/>
        <end position="27"/>
    </location>
</feature>
<evidence type="ECO:0000256" key="8">
    <source>
        <dbReference type="SAM" id="MobiDB-lite"/>
    </source>
</evidence>
<evidence type="ECO:0000256" key="7">
    <source>
        <dbReference type="ARBA" id="ARBA00023136"/>
    </source>
</evidence>
<dbReference type="InterPro" id="IPR003784">
    <property type="entry name" value="BioY"/>
</dbReference>
<organism evidence="10 11">
    <name type="scientific">Thermopolyspora flexuosa</name>
    <dbReference type="NCBI Taxonomy" id="103836"/>
    <lineage>
        <taxon>Bacteria</taxon>
        <taxon>Bacillati</taxon>
        <taxon>Actinomycetota</taxon>
        <taxon>Actinomycetes</taxon>
        <taxon>Streptosporangiales</taxon>
        <taxon>Streptosporangiaceae</taxon>
        <taxon>Thermopolyspora</taxon>
    </lineage>
</organism>
<keyword evidence="7 9" id="KW-0472">Membrane</keyword>
<proteinExistence type="inferred from homology"/>
<keyword evidence="3" id="KW-0813">Transport</keyword>
<feature type="transmembrane region" description="Helical" evidence="9">
    <location>
        <begin position="181"/>
        <end position="202"/>
    </location>
</feature>
<keyword evidence="4" id="KW-1003">Cell membrane</keyword>
<feature type="compositionally biased region" description="Basic and acidic residues" evidence="8">
    <location>
        <begin position="18"/>
        <end position="27"/>
    </location>
</feature>
<evidence type="ECO:0000313" key="11">
    <source>
        <dbReference type="Proteomes" id="UP000319213"/>
    </source>
</evidence>
<dbReference type="RefSeq" id="WP_142258399.1">
    <property type="nucleotide sequence ID" value="NZ_BMPV01000006.1"/>
</dbReference>
<dbReference type="PANTHER" id="PTHR34295">
    <property type="entry name" value="BIOTIN TRANSPORTER BIOY"/>
    <property type="match status" value="1"/>
</dbReference>
<comment type="caution">
    <text evidence="10">The sequence shown here is derived from an EMBL/GenBank/DDBJ whole genome shotgun (WGS) entry which is preliminary data.</text>
</comment>
<evidence type="ECO:0000256" key="5">
    <source>
        <dbReference type="ARBA" id="ARBA00022692"/>
    </source>
</evidence>
<evidence type="ECO:0000256" key="6">
    <source>
        <dbReference type="ARBA" id="ARBA00022989"/>
    </source>
</evidence>
<keyword evidence="6 9" id="KW-1133">Transmembrane helix</keyword>
<feature type="transmembrane region" description="Helical" evidence="9">
    <location>
        <begin position="40"/>
        <end position="59"/>
    </location>
</feature>
<evidence type="ECO:0000256" key="9">
    <source>
        <dbReference type="SAM" id="Phobius"/>
    </source>
</evidence>
<dbReference type="Gene3D" id="1.10.1760.20">
    <property type="match status" value="1"/>
</dbReference>
<dbReference type="Pfam" id="PF02632">
    <property type="entry name" value="BioY"/>
    <property type="match status" value="1"/>
</dbReference>
<feature type="transmembrane region" description="Helical" evidence="9">
    <location>
        <begin position="112"/>
        <end position="137"/>
    </location>
</feature>
<comment type="subcellular location">
    <subcellularLocation>
        <location evidence="1">Cell membrane</location>
        <topology evidence="1">Multi-pass membrane protein</topology>
    </subcellularLocation>
</comment>
<dbReference type="GO" id="GO:0015225">
    <property type="term" value="F:biotin transmembrane transporter activity"/>
    <property type="evidence" value="ECO:0007669"/>
    <property type="project" value="InterPro"/>
</dbReference>
<dbReference type="OrthoDB" id="9803495at2"/>
<keyword evidence="11" id="KW-1185">Reference proteome</keyword>
<feature type="transmembrane region" description="Helical" evidence="9">
    <location>
        <begin position="149"/>
        <end position="175"/>
    </location>
</feature>
<sequence>MRADEPVSPPPGETPGPRSEDGGRDGARGRALRALATADLARVGVFAALIAVLGLPGAINAFGNAVPITLQTFGVMLAGAILGRWRGALAVAVLLVLVAAGLPLLAGGRGGLGAFTAPSAGFLIGWLPGAAVTGWIVERGGRTPGLVRLIAACAIGGVAVVYLFGIPIQAAIMGISLGEAAVLSAVFLPGDVIKVVLAALVVRGTQRAYPDAIPAVREERLRAARGR</sequence>
<evidence type="ECO:0000256" key="2">
    <source>
        <dbReference type="ARBA" id="ARBA00010692"/>
    </source>
</evidence>